<dbReference type="Proteomes" id="UP001230005">
    <property type="component" value="Unassembled WGS sequence"/>
</dbReference>
<comment type="caution">
    <text evidence="1">The sequence shown here is derived from an EMBL/GenBank/DDBJ whole genome shotgun (WGS) entry which is preliminary data.</text>
</comment>
<evidence type="ECO:0000313" key="2">
    <source>
        <dbReference type="Proteomes" id="UP001230005"/>
    </source>
</evidence>
<dbReference type="EMBL" id="JAUSUG010000043">
    <property type="protein sequence ID" value="MDQ0258047.1"/>
    <property type="molecule type" value="Genomic_DNA"/>
</dbReference>
<reference evidence="1 2" key="1">
    <citation type="submission" date="2023-07" db="EMBL/GenBank/DDBJ databases">
        <title>Genomic Encyclopedia of Type Strains, Phase IV (KMG-IV): sequencing the most valuable type-strain genomes for metagenomic binning, comparative biology and taxonomic classification.</title>
        <authorList>
            <person name="Goeker M."/>
        </authorList>
    </citation>
    <scope>NUCLEOTIDE SEQUENCE [LARGE SCALE GENOMIC DNA]</scope>
    <source>
        <strain evidence="1 2">DSM 9768</strain>
    </source>
</reference>
<keyword evidence="2" id="KW-1185">Reference proteome</keyword>
<gene>
    <name evidence="1" type="ORF">J2S74_005510</name>
</gene>
<name>A0ABU0A3G9_9BACI</name>
<protein>
    <submittedName>
        <fullName evidence="1">Uncharacterized protein</fullName>
    </submittedName>
</protein>
<organism evidence="1 2">
    <name type="scientific">Evansella vedderi</name>
    <dbReference type="NCBI Taxonomy" id="38282"/>
    <lineage>
        <taxon>Bacteria</taxon>
        <taxon>Bacillati</taxon>
        <taxon>Bacillota</taxon>
        <taxon>Bacilli</taxon>
        <taxon>Bacillales</taxon>
        <taxon>Bacillaceae</taxon>
        <taxon>Evansella</taxon>
    </lineage>
</organism>
<proteinExistence type="predicted"/>
<sequence>MKRELGGKKEIRVSWSVYETRIRREEGNTCFMERL</sequence>
<accession>A0ABU0A3G9</accession>
<evidence type="ECO:0000313" key="1">
    <source>
        <dbReference type="EMBL" id="MDQ0258047.1"/>
    </source>
</evidence>